<dbReference type="Gene3D" id="3.10.120.10">
    <property type="entry name" value="Cytochrome b5-like heme/steroid binding domain"/>
    <property type="match status" value="1"/>
</dbReference>
<evidence type="ECO:0000256" key="6">
    <source>
        <dbReference type="ARBA" id="ARBA00022824"/>
    </source>
</evidence>
<name>T1DJ39_9DIPT</name>
<comment type="subcellular location">
    <subcellularLocation>
        <location evidence="1">Endoplasmic reticulum</location>
    </subcellularLocation>
    <subcellularLocation>
        <location evidence="2">Membrane</location>
    </subcellularLocation>
</comment>
<evidence type="ECO:0000313" key="12">
    <source>
        <dbReference type="EMBL" id="JAA94316.1"/>
    </source>
</evidence>
<dbReference type="SUPFAM" id="SSF55856">
    <property type="entry name" value="Cytochrome b5-like heme/steroid binding domain"/>
    <property type="match status" value="1"/>
</dbReference>
<reference evidence="12" key="1">
    <citation type="journal article" date="2013" name="BMC Genomics">
        <title>A deep insight into the sialotranscriptome of the mosquito, Psorophora albipes.</title>
        <authorList>
            <person name="Chagas A.C."/>
            <person name="Calvo E."/>
            <person name="Rios-Velasquez C.M."/>
            <person name="Pessoa F.A."/>
            <person name="Medeiros J.F."/>
            <person name="Ribeiro J.M."/>
        </authorList>
    </citation>
    <scope>NUCLEOTIDE SEQUENCE</scope>
</reference>
<dbReference type="PROSITE" id="PS50255">
    <property type="entry name" value="CYTOCHROME_B5_2"/>
    <property type="match status" value="1"/>
</dbReference>
<accession>T1DJ39</accession>
<feature type="region of interest" description="Disordered" evidence="10">
    <location>
        <begin position="82"/>
        <end position="113"/>
    </location>
</feature>
<evidence type="ECO:0000256" key="2">
    <source>
        <dbReference type="ARBA" id="ARBA00004370"/>
    </source>
</evidence>
<dbReference type="FunFam" id="3.10.120.10:FF:000002">
    <property type="entry name" value="Cytochrome b5 type B"/>
    <property type="match status" value="1"/>
</dbReference>
<dbReference type="GO" id="GO:0046872">
    <property type="term" value="F:metal ion binding"/>
    <property type="evidence" value="ECO:0007669"/>
    <property type="project" value="UniProtKB-KW"/>
</dbReference>
<evidence type="ECO:0000256" key="5">
    <source>
        <dbReference type="ARBA" id="ARBA00022723"/>
    </source>
</evidence>
<dbReference type="SMART" id="SM01117">
    <property type="entry name" value="Cyt-b5"/>
    <property type="match status" value="1"/>
</dbReference>
<evidence type="ECO:0000256" key="4">
    <source>
        <dbReference type="ARBA" id="ARBA00022692"/>
    </source>
</evidence>
<keyword evidence="4" id="KW-0812">Transmembrane</keyword>
<dbReference type="PRINTS" id="PR00363">
    <property type="entry name" value="CYTOCHROMEB5"/>
</dbReference>
<evidence type="ECO:0000256" key="1">
    <source>
        <dbReference type="ARBA" id="ARBA00004240"/>
    </source>
</evidence>
<feature type="domain" description="Cytochrome b5 heme-binding" evidence="11">
    <location>
        <begin position="4"/>
        <end position="80"/>
    </location>
</feature>
<evidence type="ECO:0000256" key="9">
    <source>
        <dbReference type="ARBA" id="ARBA00038168"/>
    </source>
</evidence>
<proteinExistence type="evidence at transcript level"/>
<protein>
    <submittedName>
        <fullName evidence="12">Putative cytochrome b5</fullName>
    </submittedName>
</protein>
<dbReference type="EMBL" id="GALA01000536">
    <property type="protein sequence ID" value="JAA94316.1"/>
    <property type="molecule type" value="mRNA"/>
</dbReference>
<sequence length="113" mass="12509">MATLTQYSLAEVAKHNTPQDLWMVIDDKVYDVTKFQNEHPGGEEVLIEMAGKDATNEFNDVGHSTDAKEQMKQFVVGEIVEAERKKKANQQDSDSPSSSSGSWFGALKAKLFG</sequence>
<evidence type="ECO:0000259" key="11">
    <source>
        <dbReference type="PROSITE" id="PS50255"/>
    </source>
</evidence>
<dbReference type="PANTHER" id="PTHR19359:SF129">
    <property type="entry name" value="CYTOCHROME B5 ISOFORM B"/>
    <property type="match status" value="1"/>
</dbReference>
<comment type="similarity">
    <text evidence="9">Belongs to the cytochrome b5 family.</text>
</comment>
<feature type="compositionally biased region" description="Low complexity" evidence="10">
    <location>
        <begin position="92"/>
        <end position="102"/>
    </location>
</feature>
<evidence type="ECO:0000256" key="7">
    <source>
        <dbReference type="ARBA" id="ARBA00023004"/>
    </source>
</evidence>
<keyword evidence="5" id="KW-0479">Metal-binding</keyword>
<dbReference type="InterPro" id="IPR036400">
    <property type="entry name" value="Cyt_B5-like_heme/steroid_sf"/>
</dbReference>
<organism evidence="12">
    <name type="scientific">Psorophora albipes</name>
    <dbReference type="NCBI Taxonomy" id="869069"/>
    <lineage>
        <taxon>Eukaryota</taxon>
        <taxon>Metazoa</taxon>
        <taxon>Ecdysozoa</taxon>
        <taxon>Arthropoda</taxon>
        <taxon>Hexapoda</taxon>
        <taxon>Insecta</taxon>
        <taxon>Pterygota</taxon>
        <taxon>Neoptera</taxon>
        <taxon>Endopterygota</taxon>
        <taxon>Diptera</taxon>
        <taxon>Nematocera</taxon>
        <taxon>Culicoidea</taxon>
        <taxon>Culicidae</taxon>
        <taxon>Culicinae</taxon>
        <taxon>Aedini</taxon>
        <taxon>Psorophora</taxon>
    </lineage>
</organism>
<dbReference type="GO" id="GO:0020037">
    <property type="term" value="F:heme binding"/>
    <property type="evidence" value="ECO:0007669"/>
    <property type="project" value="TreeGrafter"/>
</dbReference>
<keyword evidence="8" id="KW-0472">Membrane</keyword>
<dbReference type="InterPro" id="IPR001199">
    <property type="entry name" value="Cyt_B5-like_heme/steroid-bd"/>
</dbReference>
<keyword evidence="6" id="KW-0256">Endoplasmic reticulum</keyword>
<keyword evidence="3" id="KW-0349">Heme</keyword>
<dbReference type="GO" id="GO:0016020">
    <property type="term" value="C:membrane"/>
    <property type="evidence" value="ECO:0007669"/>
    <property type="project" value="UniProtKB-SubCell"/>
</dbReference>
<keyword evidence="7" id="KW-0408">Iron</keyword>
<dbReference type="PANTHER" id="PTHR19359">
    <property type="entry name" value="CYTOCHROME B5"/>
    <property type="match status" value="1"/>
</dbReference>
<dbReference type="GO" id="GO:0005783">
    <property type="term" value="C:endoplasmic reticulum"/>
    <property type="evidence" value="ECO:0007669"/>
    <property type="project" value="UniProtKB-SubCell"/>
</dbReference>
<evidence type="ECO:0000256" key="8">
    <source>
        <dbReference type="ARBA" id="ARBA00023136"/>
    </source>
</evidence>
<dbReference type="AlphaFoldDB" id="T1DJ39"/>
<dbReference type="InterPro" id="IPR050668">
    <property type="entry name" value="Cytochrome_b5"/>
</dbReference>
<evidence type="ECO:0000256" key="3">
    <source>
        <dbReference type="ARBA" id="ARBA00022617"/>
    </source>
</evidence>
<evidence type="ECO:0000256" key="10">
    <source>
        <dbReference type="SAM" id="MobiDB-lite"/>
    </source>
</evidence>
<dbReference type="Pfam" id="PF00173">
    <property type="entry name" value="Cyt-b5"/>
    <property type="match status" value="1"/>
</dbReference>